<feature type="non-terminal residue" evidence="2">
    <location>
        <position position="56"/>
    </location>
</feature>
<evidence type="ECO:0008006" key="3">
    <source>
        <dbReference type="Google" id="ProtNLM"/>
    </source>
</evidence>
<dbReference type="AlphaFoldDB" id="X0Y0T5"/>
<dbReference type="PANTHER" id="PTHR30001:SF1">
    <property type="entry name" value="RIBONUCLEASE E_G-LIKE PROTEIN, CHLOROPLASTIC"/>
    <property type="match status" value="1"/>
</dbReference>
<gene>
    <name evidence="2" type="ORF">S01H1_85729</name>
</gene>
<dbReference type="GO" id="GO:0005737">
    <property type="term" value="C:cytoplasm"/>
    <property type="evidence" value="ECO:0007669"/>
    <property type="project" value="TreeGrafter"/>
</dbReference>
<accession>X0Y0T5</accession>
<proteinExistence type="predicted"/>
<reference evidence="2" key="1">
    <citation type="journal article" date="2014" name="Front. Microbiol.">
        <title>High frequency of phylogenetically diverse reductive dehalogenase-homologous genes in deep subseafloor sedimentary metagenomes.</title>
        <authorList>
            <person name="Kawai M."/>
            <person name="Futagami T."/>
            <person name="Toyoda A."/>
            <person name="Takaki Y."/>
            <person name="Nishi S."/>
            <person name="Hori S."/>
            <person name="Arai W."/>
            <person name="Tsubouchi T."/>
            <person name="Morono Y."/>
            <person name="Uchiyama I."/>
            <person name="Ito T."/>
            <person name="Fujiyama A."/>
            <person name="Inagaki F."/>
            <person name="Takami H."/>
        </authorList>
    </citation>
    <scope>NUCLEOTIDE SEQUENCE</scope>
    <source>
        <strain evidence="2">Expedition CK06-06</strain>
    </source>
</reference>
<protein>
    <recommendedName>
        <fullName evidence="3">S1 motif domain-containing protein</fullName>
    </recommendedName>
</protein>
<keyword evidence="1" id="KW-0540">Nuclease</keyword>
<dbReference type="PANTHER" id="PTHR30001">
    <property type="entry name" value="RIBONUCLEASE"/>
    <property type="match status" value="1"/>
</dbReference>
<sequence length="56" mass="6215">MKKEMLINTIEGQECRIAILEGGVLEELYIERVSSASHVGNIYKGRVNNIEPGIQA</sequence>
<keyword evidence="1" id="KW-0378">Hydrolase</keyword>
<dbReference type="InterPro" id="IPR004659">
    <property type="entry name" value="RNase_E/G"/>
</dbReference>
<dbReference type="GO" id="GO:0003723">
    <property type="term" value="F:RNA binding"/>
    <property type="evidence" value="ECO:0007669"/>
    <property type="project" value="InterPro"/>
</dbReference>
<comment type="caution">
    <text evidence="2">The sequence shown here is derived from an EMBL/GenBank/DDBJ whole genome shotgun (WGS) entry which is preliminary data.</text>
</comment>
<organism evidence="2">
    <name type="scientific">marine sediment metagenome</name>
    <dbReference type="NCBI Taxonomy" id="412755"/>
    <lineage>
        <taxon>unclassified sequences</taxon>
        <taxon>metagenomes</taxon>
        <taxon>ecological metagenomes</taxon>
    </lineage>
</organism>
<name>X0Y0T5_9ZZZZ</name>
<dbReference type="GO" id="GO:0006364">
    <property type="term" value="P:rRNA processing"/>
    <property type="evidence" value="ECO:0007669"/>
    <property type="project" value="TreeGrafter"/>
</dbReference>
<dbReference type="GO" id="GO:0004540">
    <property type="term" value="F:RNA nuclease activity"/>
    <property type="evidence" value="ECO:0007669"/>
    <property type="project" value="InterPro"/>
</dbReference>
<evidence type="ECO:0000256" key="1">
    <source>
        <dbReference type="ARBA" id="ARBA00022722"/>
    </source>
</evidence>
<dbReference type="EMBL" id="BARS01059004">
    <property type="protein sequence ID" value="GAG42398.1"/>
    <property type="molecule type" value="Genomic_DNA"/>
</dbReference>
<evidence type="ECO:0000313" key="2">
    <source>
        <dbReference type="EMBL" id="GAG42398.1"/>
    </source>
</evidence>